<evidence type="ECO:0000256" key="4">
    <source>
        <dbReference type="PIRNR" id="PIRNR016396"/>
    </source>
</evidence>
<sequence length="206" mass="23099">MADTQAEKKSAVDLSTTNPRGIPVAPFVDNVADYVSSRADVEPTLRSFQEMISKYQFMELNTQRRGQGLKDKIPDIKKTLETVTFLRDRRKAGADTPLETTFELNDTLYSRAIVQPKDTDEVFLWLGANVMLAYPIDEAVELLTEKLRAAEASFANCEEDLEFLREQITTLEVATARVYNWDVVQKRKEKEGKGEDGEGSKTGPGG</sequence>
<proteinExistence type="inferred from homology"/>
<dbReference type="Proteomes" id="UP000182235">
    <property type="component" value="Unassembled WGS sequence"/>
</dbReference>
<dbReference type="PANTHER" id="PTHR12409">
    <property type="entry name" value="PREFOLDIN SUBUNIT 3"/>
    <property type="match status" value="1"/>
</dbReference>
<comment type="function">
    <text evidence="4">Binds specifically to cytosolic chaperonin (c-CPN) and transfers target proteins to it. Binds to nascent polypeptide chain and promotes folding in an environment in which there are many competing pathways for nonnative proteins.</text>
</comment>
<dbReference type="STRING" id="1447872.A0A1J9Q7R7"/>
<feature type="region of interest" description="Disordered" evidence="6">
    <location>
        <begin position="187"/>
        <end position="206"/>
    </location>
</feature>
<dbReference type="EMBL" id="LGRN01000587">
    <property type="protein sequence ID" value="OJD11213.1"/>
    <property type="molecule type" value="Genomic_DNA"/>
</dbReference>
<dbReference type="PIRSF" id="PIRSF016396">
    <property type="entry name" value="Prefoldin_subunit_3"/>
    <property type="match status" value="1"/>
</dbReference>
<organism evidence="7 8">
    <name type="scientific">Emergomyces pasteurianus Ep9510</name>
    <dbReference type="NCBI Taxonomy" id="1447872"/>
    <lineage>
        <taxon>Eukaryota</taxon>
        <taxon>Fungi</taxon>
        <taxon>Dikarya</taxon>
        <taxon>Ascomycota</taxon>
        <taxon>Pezizomycotina</taxon>
        <taxon>Eurotiomycetes</taxon>
        <taxon>Eurotiomycetidae</taxon>
        <taxon>Onygenales</taxon>
        <taxon>Ajellomycetaceae</taxon>
        <taxon>Emergomyces</taxon>
    </lineage>
</organism>
<comment type="subunit">
    <text evidence="2 4">Heterohexamer of two PFD-alpha type and four PFD-beta type subunits.</text>
</comment>
<dbReference type="AlphaFoldDB" id="A0A1J9Q7R7"/>
<evidence type="ECO:0000256" key="6">
    <source>
        <dbReference type="SAM" id="MobiDB-lite"/>
    </source>
</evidence>
<reference evidence="7 8" key="1">
    <citation type="submission" date="2015-07" db="EMBL/GenBank/DDBJ databases">
        <title>Emmonsia species relationships and genome sequence.</title>
        <authorList>
            <consortium name="The Broad Institute Genomics Platform"/>
            <person name="Cuomo C.A."/>
            <person name="Munoz J.F."/>
            <person name="Imamovic A."/>
            <person name="Priest M.E."/>
            <person name="Young S."/>
            <person name="Clay O.K."/>
            <person name="McEwen J.G."/>
        </authorList>
    </citation>
    <scope>NUCLEOTIDE SEQUENCE [LARGE SCALE GENOMIC DNA]</scope>
    <source>
        <strain evidence="7 8">UAMH 9510</strain>
    </source>
</reference>
<feature type="coiled-coil region" evidence="5">
    <location>
        <begin position="140"/>
        <end position="174"/>
    </location>
</feature>
<dbReference type="VEuPathDB" id="FungiDB:AJ78_07970"/>
<gene>
    <name evidence="7" type="ORF">AJ78_07970</name>
</gene>
<keyword evidence="8" id="KW-1185">Reference proteome</keyword>
<comment type="similarity">
    <text evidence="1 4">Belongs to the prefoldin subunit alpha family.</text>
</comment>
<dbReference type="GO" id="GO:0015631">
    <property type="term" value="F:tubulin binding"/>
    <property type="evidence" value="ECO:0007669"/>
    <property type="project" value="TreeGrafter"/>
</dbReference>
<dbReference type="GO" id="GO:0016272">
    <property type="term" value="C:prefoldin complex"/>
    <property type="evidence" value="ECO:0007669"/>
    <property type="project" value="UniProtKB-UniRule"/>
</dbReference>
<dbReference type="InterPro" id="IPR004127">
    <property type="entry name" value="Prefoldin_subunit_alpha"/>
</dbReference>
<dbReference type="SUPFAM" id="SSF46579">
    <property type="entry name" value="Prefoldin"/>
    <property type="match status" value="1"/>
</dbReference>
<dbReference type="GO" id="GO:0007017">
    <property type="term" value="P:microtubule-based process"/>
    <property type="evidence" value="ECO:0007669"/>
    <property type="project" value="TreeGrafter"/>
</dbReference>
<dbReference type="InterPro" id="IPR016655">
    <property type="entry name" value="PFD3"/>
</dbReference>
<keyword evidence="5" id="KW-0175">Coiled coil</keyword>
<protein>
    <recommendedName>
        <fullName evidence="4">Prefoldin subunit 3</fullName>
    </recommendedName>
</protein>
<dbReference type="CDD" id="cd23156">
    <property type="entry name" value="Prefoldin_3"/>
    <property type="match status" value="1"/>
</dbReference>
<dbReference type="Pfam" id="PF02996">
    <property type="entry name" value="Prefoldin"/>
    <property type="match status" value="1"/>
</dbReference>
<dbReference type="Gene3D" id="1.10.287.370">
    <property type="match status" value="1"/>
</dbReference>
<evidence type="ECO:0000313" key="7">
    <source>
        <dbReference type="EMBL" id="OJD11213.1"/>
    </source>
</evidence>
<dbReference type="PANTHER" id="PTHR12409:SF0">
    <property type="entry name" value="PREFOLDIN SUBUNIT 3"/>
    <property type="match status" value="1"/>
</dbReference>
<accession>A0A1J9Q7R7</accession>
<dbReference type="InterPro" id="IPR009053">
    <property type="entry name" value="Prefoldin"/>
</dbReference>
<name>A0A1J9Q7R7_9EURO</name>
<dbReference type="OrthoDB" id="6375174at2759"/>
<evidence type="ECO:0000256" key="3">
    <source>
        <dbReference type="ARBA" id="ARBA00023186"/>
    </source>
</evidence>
<dbReference type="GO" id="GO:0006457">
    <property type="term" value="P:protein folding"/>
    <property type="evidence" value="ECO:0007669"/>
    <property type="project" value="UniProtKB-UniRule"/>
</dbReference>
<dbReference type="GO" id="GO:0007021">
    <property type="term" value="P:tubulin complex assembly"/>
    <property type="evidence" value="ECO:0007669"/>
    <property type="project" value="TreeGrafter"/>
</dbReference>
<dbReference type="FunFam" id="1.10.287.370:FF:000001">
    <property type="entry name" value="Prefoldin subunit 3"/>
    <property type="match status" value="1"/>
</dbReference>
<evidence type="ECO:0000256" key="1">
    <source>
        <dbReference type="ARBA" id="ARBA00010048"/>
    </source>
</evidence>
<evidence type="ECO:0000256" key="5">
    <source>
        <dbReference type="SAM" id="Coils"/>
    </source>
</evidence>
<evidence type="ECO:0000256" key="2">
    <source>
        <dbReference type="ARBA" id="ARBA00011695"/>
    </source>
</evidence>
<dbReference type="GO" id="GO:0005737">
    <property type="term" value="C:cytoplasm"/>
    <property type="evidence" value="ECO:0007669"/>
    <property type="project" value="TreeGrafter"/>
</dbReference>
<keyword evidence="3 4" id="KW-0143">Chaperone</keyword>
<comment type="caution">
    <text evidence="7">The sequence shown here is derived from an EMBL/GenBank/DDBJ whole genome shotgun (WGS) entry which is preliminary data.</text>
</comment>
<feature type="compositionally biased region" description="Basic and acidic residues" evidence="6">
    <location>
        <begin position="187"/>
        <end position="199"/>
    </location>
</feature>
<evidence type="ECO:0000313" key="8">
    <source>
        <dbReference type="Proteomes" id="UP000182235"/>
    </source>
</evidence>